<dbReference type="AlphaFoldDB" id="A0A195FQD3"/>
<protein>
    <submittedName>
        <fullName evidence="2">Uncharacterized protein</fullName>
    </submittedName>
</protein>
<evidence type="ECO:0000313" key="2">
    <source>
        <dbReference type="EMBL" id="KYN42800.1"/>
    </source>
</evidence>
<keyword evidence="3" id="KW-1185">Reference proteome</keyword>
<reference evidence="2 3" key="1">
    <citation type="submission" date="2016-03" db="EMBL/GenBank/DDBJ databases">
        <title>Trachymyrmex septentrionalis WGS genome.</title>
        <authorList>
            <person name="Nygaard S."/>
            <person name="Hu H."/>
            <person name="Boomsma J."/>
            <person name="Zhang G."/>
        </authorList>
    </citation>
    <scope>NUCLEOTIDE SEQUENCE [LARGE SCALE GENOMIC DNA]</scope>
    <source>
        <strain evidence="2">Tsep2-gDNA-1</strain>
        <tissue evidence="2">Whole body</tissue>
    </source>
</reference>
<feature type="region of interest" description="Disordered" evidence="1">
    <location>
        <begin position="22"/>
        <end position="109"/>
    </location>
</feature>
<proteinExistence type="predicted"/>
<sequence length="109" mass="11903">MFFFQRGLFCAGFARSSLLGEAARTRRATPRRRRNRPHVPAAPRWEEEGWRSNGGAISLGGGGEGRQLRSAGWMMGRDGRRVGSRGRVTDGAGRKEGGVAEGNGWNEES</sequence>
<evidence type="ECO:0000313" key="3">
    <source>
        <dbReference type="Proteomes" id="UP000078541"/>
    </source>
</evidence>
<organism evidence="2 3">
    <name type="scientific">Trachymyrmex septentrionalis</name>
    <dbReference type="NCBI Taxonomy" id="34720"/>
    <lineage>
        <taxon>Eukaryota</taxon>
        <taxon>Metazoa</taxon>
        <taxon>Ecdysozoa</taxon>
        <taxon>Arthropoda</taxon>
        <taxon>Hexapoda</taxon>
        <taxon>Insecta</taxon>
        <taxon>Pterygota</taxon>
        <taxon>Neoptera</taxon>
        <taxon>Endopterygota</taxon>
        <taxon>Hymenoptera</taxon>
        <taxon>Apocrita</taxon>
        <taxon>Aculeata</taxon>
        <taxon>Formicoidea</taxon>
        <taxon>Formicidae</taxon>
        <taxon>Myrmicinae</taxon>
        <taxon>Trachymyrmex</taxon>
    </lineage>
</organism>
<dbReference type="Proteomes" id="UP000078541">
    <property type="component" value="Unassembled WGS sequence"/>
</dbReference>
<gene>
    <name evidence="2" type="ORF">ALC56_02602</name>
</gene>
<name>A0A195FQD3_9HYME</name>
<dbReference type="EMBL" id="KQ981305">
    <property type="protein sequence ID" value="KYN42800.1"/>
    <property type="molecule type" value="Genomic_DNA"/>
</dbReference>
<evidence type="ECO:0000256" key="1">
    <source>
        <dbReference type="SAM" id="MobiDB-lite"/>
    </source>
</evidence>
<feature type="compositionally biased region" description="Basic residues" evidence="1">
    <location>
        <begin position="25"/>
        <end position="37"/>
    </location>
</feature>
<accession>A0A195FQD3</accession>